<dbReference type="GO" id="GO:0006633">
    <property type="term" value="P:fatty acid biosynthetic process"/>
    <property type="evidence" value="ECO:0007669"/>
    <property type="project" value="UniProtKB-KW"/>
</dbReference>
<dbReference type="InterPro" id="IPR002582">
    <property type="entry name" value="ACPS"/>
</dbReference>
<keyword evidence="7" id="KW-0596">Phosphopantetheine</keyword>
<evidence type="ECO:0000313" key="25">
    <source>
        <dbReference type="Proteomes" id="UP000268162"/>
    </source>
</evidence>
<dbReference type="GO" id="GO:0004321">
    <property type="term" value="F:fatty-acyl-CoA synthase activity"/>
    <property type="evidence" value="ECO:0007669"/>
    <property type="project" value="UniProtKB-EC"/>
</dbReference>
<dbReference type="EC" id="2.3.1.41" evidence="5"/>
<keyword evidence="17" id="KW-0443">Lipid metabolism</keyword>
<evidence type="ECO:0000256" key="7">
    <source>
        <dbReference type="ARBA" id="ARBA00022450"/>
    </source>
</evidence>
<evidence type="ECO:0000256" key="4">
    <source>
        <dbReference type="ARBA" id="ARBA00012948"/>
    </source>
</evidence>
<dbReference type="InterPro" id="IPR014031">
    <property type="entry name" value="Ketoacyl_synth_C"/>
</dbReference>
<evidence type="ECO:0000256" key="16">
    <source>
        <dbReference type="ARBA" id="ARBA00023027"/>
    </source>
</evidence>
<protein>
    <recommendedName>
        <fullName evidence="6">Fatty acid synthase subunit alpha</fullName>
        <ecNumber evidence="4">1.1.1.100</ecNumber>
        <ecNumber evidence="5">2.3.1.41</ecNumber>
        <ecNumber evidence="3">2.3.1.86</ecNumber>
    </recommendedName>
</protein>
<keyword evidence="12" id="KW-0276">Fatty acid metabolism</keyword>
<dbReference type="NCBIfam" id="TIGR00556">
    <property type="entry name" value="pantethn_trn"/>
    <property type="match status" value="1"/>
</dbReference>
<evidence type="ECO:0000256" key="10">
    <source>
        <dbReference type="ARBA" id="ARBA00022679"/>
    </source>
</evidence>
<evidence type="ECO:0000256" key="6">
    <source>
        <dbReference type="ARBA" id="ARBA00014008"/>
    </source>
</evidence>
<comment type="similarity">
    <text evidence="2">Belongs to the thiolase-like superfamily. Beta-ketoacyl-ACP synthases family.</text>
</comment>
<evidence type="ECO:0000256" key="2">
    <source>
        <dbReference type="ARBA" id="ARBA00008467"/>
    </source>
</evidence>
<dbReference type="Pfam" id="PF01648">
    <property type="entry name" value="ACPS"/>
    <property type="match status" value="1"/>
</dbReference>
<evidence type="ECO:0000256" key="22">
    <source>
        <dbReference type="ARBA" id="ARBA00049541"/>
    </source>
</evidence>
<accession>A0A4V1J5V5</accession>
<dbReference type="SUPFAM" id="SSF56214">
    <property type="entry name" value="4'-phosphopantetheinyl transferase"/>
    <property type="match status" value="1"/>
</dbReference>
<evidence type="ECO:0000256" key="3">
    <source>
        <dbReference type="ARBA" id="ARBA00012878"/>
    </source>
</evidence>
<evidence type="ECO:0000256" key="1">
    <source>
        <dbReference type="ARBA" id="ARBA00007485"/>
    </source>
</evidence>
<dbReference type="EC" id="1.1.1.100" evidence="4"/>
<evidence type="ECO:0000256" key="14">
    <source>
        <dbReference type="ARBA" id="ARBA00022857"/>
    </source>
</evidence>
<evidence type="ECO:0000256" key="9">
    <source>
        <dbReference type="ARBA" id="ARBA00022553"/>
    </source>
</evidence>
<dbReference type="Gene3D" id="6.10.140.1410">
    <property type="match status" value="1"/>
</dbReference>
<feature type="domain" description="Ketosynthase family 3 (KS3)" evidence="23">
    <location>
        <begin position="65"/>
        <end position="559"/>
    </location>
</feature>
<dbReference type="EC" id="2.3.1.86" evidence="3"/>
<comment type="catalytic activity">
    <reaction evidence="22">
        <text>a fatty acyl-[ACP] + malonyl-[ACP] + H(+) = a 3-oxoacyl-[ACP] + holo-[ACP] + CO2</text>
        <dbReference type="Rhea" id="RHEA:22836"/>
        <dbReference type="Rhea" id="RHEA-COMP:9623"/>
        <dbReference type="Rhea" id="RHEA-COMP:9685"/>
        <dbReference type="Rhea" id="RHEA-COMP:9916"/>
        <dbReference type="Rhea" id="RHEA-COMP:14125"/>
        <dbReference type="ChEBI" id="CHEBI:15378"/>
        <dbReference type="ChEBI" id="CHEBI:16526"/>
        <dbReference type="ChEBI" id="CHEBI:64479"/>
        <dbReference type="ChEBI" id="CHEBI:78449"/>
        <dbReference type="ChEBI" id="CHEBI:78776"/>
        <dbReference type="ChEBI" id="CHEBI:138651"/>
        <dbReference type="EC" id="2.3.1.41"/>
    </reaction>
</comment>
<keyword evidence="8" id="KW-0444">Lipid biosynthesis</keyword>
<reference evidence="25" key="1">
    <citation type="journal article" date="2018" name="Nat. Microbiol.">
        <title>Leveraging single-cell genomics to expand the fungal tree of life.</title>
        <authorList>
            <person name="Ahrendt S.R."/>
            <person name="Quandt C.A."/>
            <person name="Ciobanu D."/>
            <person name="Clum A."/>
            <person name="Salamov A."/>
            <person name="Andreopoulos B."/>
            <person name="Cheng J.F."/>
            <person name="Woyke T."/>
            <person name="Pelin A."/>
            <person name="Henrissat B."/>
            <person name="Reynolds N.K."/>
            <person name="Benny G.L."/>
            <person name="Smith M.E."/>
            <person name="James T.Y."/>
            <person name="Grigoriev I.V."/>
        </authorList>
    </citation>
    <scope>NUCLEOTIDE SEQUENCE [LARGE SCALE GENOMIC DNA]</scope>
    <source>
        <strain evidence="25">RSA 468</strain>
    </source>
</reference>
<dbReference type="InterPro" id="IPR016039">
    <property type="entry name" value="Thiolase-like"/>
</dbReference>
<comment type="similarity">
    <text evidence="1">Belongs to the thiolase-like superfamily. Fungal fatty acid synthetase subunit alpha family.</text>
</comment>
<comment type="catalytic activity">
    <reaction evidence="21">
        <text>a (3R)-hydroxyacyl-[ACP] + NADP(+) = a 3-oxoacyl-[ACP] + NADPH + H(+)</text>
        <dbReference type="Rhea" id="RHEA:17397"/>
        <dbReference type="Rhea" id="RHEA-COMP:9916"/>
        <dbReference type="Rhea" id="RHEA-COMP:9945"/>
        <dbReference type="ChEBI" id="CHEBI:15378"/>
        <dbReference type="ChEBI" id="CHEBI:57783"/>
        <dbReference type="ChEBI" id="CHEBI:58349"/>
        <dbReference type="ChEBI" id="CHEBI:78776"/>
        <dbReference type="ChEBI" id="CHEBI:78827"/>
        <dbReference type="EC" id="1.1.1.100"/>
    </reaction>
</comment>
<gene>
    <name evidence="24" type="ORF">BJ085DRAFT_23184</name>
</gene>
<dbReference type="STRING" id="215637.A0A4V1J5V5"/>
<evidence type="ECO:0000256" key="12">
    <source>
        <dbReference type="ARBA" id="ARBA00022832"/>
    </source>
</evidence>
<evidence type="ECO:0000256" key="19">
    <source>
        <dbReference type="ARBA" id="ARBA00023268"/>
    </source>
</evidence>
<dbReference type="EMBL" id="ML002211">
    <property type="protein sequence ID" value="RKP40379.1"/>
    <property type="molecule type" value="Genomic_DNA"/>
</dbReference>
<dbReference type="FunFam" id="3.30.70.2490:FF:000001">
    <property type="entry name" value="Fatty acid synthase subunit alpha"/>
    <property type="match status" value="1"/>
</dbReference>
<evidence type="ECO:0000256" key="15">
    <source>
        <dbReference type="ARBA" id="ARBA00023002"/>
    </source>
</evidence>
<evidence type="ECO:0000256" key="8">
    <source>
        <dbReference type="ARBA" id="ARBA00022516"/>
    </source>
</evidence>
<sequence>IKHHNGPLKNGVPYSGWMDTKTNEPVKDLDVKSKYEKQILEHSGIRLIEPELFDGYQPRKKLVLREVLLEHDLEPFEASAEEAQQFRSQNGEFVDVYENAESDQSWVKFRKGATLMVPKALRFDRLVAGQVPTGWDAARYGVPKDIIEQVDHITLYVLVSTVEALVSSGITDPYEFYKYVHVSEVGNCAGSGIGGMRSLTKMYRDRLLDKPVQNDILQETFINTMAAWVNLLLLSSSGPVKTPVGACATAVESVEIGVETIQTGRAKIVLVGGYDDFQEEGSYEFGNMKATSNTDEEFKRGRTPREIWVCPFMGRSVPAPGQGILTTAREVPGKLPSPLLDMKYRKRQLDLRRRQIKQWVESEYAFLREELETHRNAGELTVSEEEFLTERTRHIDSEAQRQEKEALNLWGNFFYRQNPEIAPLRGALASFGLTIDDIGVASFHGTSTKANDKNESEVLNKQFAHLGRTVGNACPSIFQKYLTGHPKAAAAAWMLNGMLQVLQTGIIPGNRNADNIDALLEKYDHVLYPSRSIHTDGIKAGLLKSFGFGQVGGEVLVIHPDYLFGALDQASYNAYCTKNREREAVAYRYWHDSMAGVAPFFRAKNAAPYSDAQESQVYLNPLARADFDSAQGTYTFNDLSTTLAQPDPTMTQQILLNMAQGEGGEQARGVGVDVELVSAINVDNDTFLERNFTKRELAYCQGRPDPQASLAGRWSAKESVIKAVSSYATAAAPVWTQGAAAPLKEIEITMAPSGAPEVTLHGAAKVAAEQAGVRNIKVSISHSGHYAVALAIASE</sequence>
<dbReference type="InterPro" id="IPR018201">
    <property type="entry name" value="Ketoacyl_synth_AS"/>
</dbReference>
<dbReference type="SUPFAM" id="SSF53901">
    <property type="entry name" value="Thiolase-like"/>
    <property type="match status" value="2"/>
</dbReference>
<dbReference type="InterPro" id="IPR014030">
    <property type="entry name" value="Ketoacyl_synth_N"/>
</dbReference>
<dbReference type="GO" id="GO:0005829">
    <property type="term" value="C:cytosol"/>
    <property type="evidence" value="ECO:0007669"/>
    <property type="project" value="TreeGrafter"/>
</dbReference>
<organism evidence="24 25">
    <name type="scientific">Dimargaris cristalligena</name>
    <dbReference type="NCBI Taxonomy" id="215637"/>
    <lineage>
        <taxon>Eukaryota</taxon>
        <taxon>Fungi</taxon>
        <taxon>Fungi incertae sedis</taxon>
        <taxon>Zoopagomycota</taxon>
        <taxon>Kickxellomycotina</taxon>
        <taxon>Dimargaritomycetes</taxon>
        <taxon>Dimargaritales</taxon>
        <taxon>Dimargaritaceae</taxon>
        <taxon>Dimargaris</taxon>
    </lineage>
</organism>
<dbReference type="PROSITE" id="PS52004">
    <property type="entry name" value="KS3_2"/>
    <property type="match status" value="1"/>
</dbReference>
<proteinExistence type="inferred from homology"/>
<keyword evidence="19" id="KW-0511">Multifunctional enzyme</keyword>
<dbReference type="Gene3D" id="3.40.47.10">
    <property type="match status" value="2"/>
</dbReference>
<feature type="non-terminal residue" evidence="24">
    <location>
        <position position="1"/>
    </location>
</feature>
<keyword evidence="11" id="KW-0479">Metal-binding</keyword>
<dbReference type="Pfam" id="PF00109">
    <property type="entry name" value="ketoacyl-synt"/>
    <property type="match status" value="1"/>
</dbReference>
<dbReference type="GO" id="GO:0008897">
    <property type="term" value="F:holo-[acyl-carrier-protein] synthase activity"/>
    <property type="evidence" value="ECO:0007669"/>
    <property type="project" value="InterPro"/>
</dbReference>
<dbReference type="InterPro" id="IPR020841">
    <property type="entry name" value="PKS_Beta-ketoAc_synthase_dom"/>
</dbReference>
<dbReference type="PANTHER" id="PTHR11712">
    <property type="entry name" value="POLYKETIDE SYNTHASE-RELATED"/>
    <property type="match status" value="1"/>
</dbReference>
<name>A0A4V1J5V5_9FUNG</name>
<dbReference type="HAMAP" id="MF_00101">
    <property type="entry name" value="AcpS"/>
    <property type="match status" value="1"/>
</dbReference>
<dbReference type="InterPro" id="IPR037143">
    <property type="entry name" value="4-PPantetheinyl_Trfase_dom_sf"/>
</dbReference>
<dbReference type="InterPro" id="IPR008278">
    <property type="entry name" value="4-PPantetheinyl_Trfase_dom"/>
</dbReference>
<dbReference type="AlphaFoldDB" id="A0A4V1J5V5"/>
<keyword evidence="16" id="KW-0520">NAD</keyword>
<dbReference type="Gene3D" id="3.30.70.2490">
    <property type="match status" value="1"/>
</dbReference>
<dbReference type="Proteomes" id="UP000268162">
    <property type="component" value="Unassembled WGS sequence"/>
</dbReference>
<evidence type="ECO:0000256" key="13">
    <source>
        <dbReference type="ARBA" id="ARBA00022842"/>
    </source>
</evidence>
<evidence type="ECO:0000256" key="5">
    <source>
        <dbReference type="ARBA" id="ARBA00013191"/>
    </source>
</evidence>
<evidence type="ECO:0000259" key="23">
    <source>
        <dbReference type="PROSITE" id="PS52004"/>
    </source>
</evidence>
<dbReference type="InterPro" id="IPR000794">
    <property type="entry name" value="Beta-ketoacyl_synthase"/>
</dbReference>
<dbReference type="PROSITE" id="PS00606">
    <property type="entry name" value="KS3_1"/>
    <property type="match status" value="1"/>
</dbReference>
<evidence type="ECO:0000256" key="20">
    <source>
        <dbReference type="ARBA" id="ARBA00048237"/>
    </source>
</evidence>
<dbReference type="InterPro" id="IPR047224">
    <property type="entry name" value="FAS_alpha_su_C"/>
</dbReference>
<keyword evidence="15" id="KW-0560">Oxidoreductase</keyword>
<keyword evidence="10" id="KW-0808">Transferase</keyword>
<evidence type="ECO:0000256" key="21">
    <source>
        <dbReference type="ARBA" id="ARBA00048508"/>
    </source>
</evidence>
<evidence type="ECO:0000256" key="17">
    <source>
        <dbReference type="ARBA" id="ARBA00023098"/>
    </source>
</evidence>
<dbReference type="FunFam" id="3.90.470.20:FF:000005">
    <property type="entry name" value="Fatty acid synthase alpha subunit FasA"/>
    <property type="match status" value="1"/>
</dbReference>
<keyword evidence="25" id="KW-1185">Reference proteome</keyword>
<dbReference type="GO" id="GO:0000287">
    <property type="term" value="F:magnesium ion binding"/>
    <property type="evidence" value="ECO:0007669"/>
    <property type="project" value="InterPro"/>
</dbReference>
<dbReference type="Gene3D" id="3.90.470.20">
    <property type="entry name" value="4'-phosphopantetheinyl transferase domain"/>
    <property type="match status" value="1"/>
</dbReference>
<comment type="catalytic activity">
    <reaction evidence="20">
        <text>acetyl-CoA + n malonyl-CoA + 2n NADPH + 4n H(+) = a long-chain-acyl-CoA + n CoA + n CO2 + 2n NADP(+).</text>
        <dbReference type="EC" id="2.3.1.86"/>
    </reaction>
</comment>
<dbReference type="PANTHER" id="PTHR11712:SF336">
    <property type="entry name" value="3-OXOACYL-[ACYL-CARRIER-PROTEIN] SYNTHASE, MITOCHONDRIAL"/>
    <property type="match status" value="1"/>
</dbReference>
<dbReference type="CDD" id="cd00828">
    <property type="entry name" value="elong_cond_enzymes"/>
    <property type="match status" value="1"/>
</dbReference>
<dbReference type="InterPro" id="IPR004568">
    <property type="entry name" value="Ppantetheine-prot_Trfase_dom"/>
</dbReference>
<dbReference type="Pfam" id="PF02801">
    <property type="entry name" value="Ketoacyl-synt_C"/>
    <property type="match status" value="1"/>
</dbReference>
<dbReference type="GO" id="GO:0004316">
    <property type="term" value="F:3-oxoacyl-[acyl-carrier-protein] reductase (NADPH) activity"/>
    <property type="evidence" value="ECO:0007669"/>
    <property type="project" value="UniProtKB-EC"/>
</dbReference>
<keyword evidence="9" id="KW-0597">Phosphoprotein</keyword>
<dbReference type="GO" id="GO:0004315">
    <property type="term" value="F:3-oxoacyl-[acyl-carrier-protein] synthase activity"/>
    <property type="evidence" value="ECO:0007669"/>
    <property type="project" value="UniProtKB-EC"/>
</dbReference>
<keyword evidence="13" id="KW-0460">Magnesium</keyword>
<evidence type="ECO:0000256" key="11">
    <source>
        <dbReference type="ARBA" id="ARBA00022723"/>
    </source>
</evidence>
<keyword evidence="14" id="KW-0521">NADP</keyword>
<keyword evidence="18" id="KW-0275">Fatty acid biosynthesis</keyword>
<evidence type="ECO:0000313" key="24">
    <source>
        <dbReference type="EMBL" id="RKP40379.1"/>
    </source>
</evidence>
<evidence type="ECO:0000256" key="18">
    <source>
        <dbReference type="ARBA" id="ARBA00023160"/>
    </source>
</evidence>